<dbReference type="GO" id="GO:0004416">
    <property type="term" value="F:hydroxyacylglutathione hydrolase activity"/>
    <property type="evidence" value="ECO:0007669"/>
    <property type="project" value="UniProtKB-UniRule"/>
</dbReference>
<comment type="subunit">
    <text evidence="7">Monomer.</text>
</comment>
<dbReference type="InterPro" id="IPR017782">
    <property type="entry name" value="Hydroxyacylglutathione_Hdrlase"/>
</dbReference>
<gene>
    <name evidence="7" type="primary">gloB</name>
    <name evidence="9" type="ORF">SAMN05660284_01356</name>
</gene>
<dbReference type="EMBL" id="FOVE01000008">
    <property type="protein sequence ID" value="SFN38458.1"/>
    <property type="molecule type" value="Genomic_DNA"/>
</dbReference>
<keyword evidence="5 7" id="KW-0378">Hydrolase</keyword>
<dbReference type="NCBIfam" id="TIGR03413">
    <property type="entry name" value="GSH_gloB"/>
    <property type="match status" value="1"/>
</dbReference>
<feature type="binding site" evidence="7">
    <location>
        <position position="162"/>
    </location>
    <ligand>
        <name>Zn(2+)</name>
        <dbReference type="ChEBI" id="CHEBI:29105"/>
        <label>2</label>
    </ligand>
</feature>
<keyword evidence="10" id="KW-1185">Reference proteome</keyword>
<dbReference type="InterPro" id="IPR032282">
    <property type="entry name" value="HAGH_C"/>
</dbReference>
<evidence type="ECO:0000256" key="5">
    <source>
        <dbReference type="ARBA" id="ARBA00022801"/>
    </source>
</evidence>
<dbReference type="UniPathway" id="UPA00619">
    <property type="reaction ID" value="UER00676"/>
</dbReference>
<sequence length="250" mass="27461">MLSIHPLPSLETNYIWVLQQGRSAVAVDPGDAAPLVEYLQQNQLELRAILVTHRHADHTDGLPALHHAFPAPVHGPATIPGVTHPVRDGDTLRLLDRDWRVLATPGHTDEHVAYYGDGALFCGDVLFGAGCGRIFDGTPQEMYASLMKLNALPPDTLVYSAHEYTLPNLRFAAAVEPGNPVIARRIALDQEKIAHGQPTQPSALADEQATNPFLRCDVPEVIANARLHMPQAHTPTEVFAALREWKNHFK</sequence>
<evidence type="ECO:0000256" key="7">
    <source>
        <dbReference type="HAMAP-Rule" id="MF_01374"/>
    </source>
</evidence>
<feature type="binding site" evidence="7">
    <location>
        <position position="124"/>
    </location>
    <ligand>
        <name>Zn(2+)</name>
        <dbReference type="ChEBI" id="CHEBI:29105"/>
        <label>1</label>
    </ligand>
</feature>
<evidence type="ECO:0000256" key="6">
    <source>
        <dbReference type="ARBA" id="ARBA00022833"/>
    </source>
</evidence>
<dbReference type="GO" id="GO:0019243">
    <property type="term" value="P:methylglyoxal catabolic process to D-lactate via S-lactoyl-glutathione"/>
    <property type="evidence" value="ECO:0007669"/>
    <property type="project" value="UniProtKB-UniRule"/>
</dbReference>
<comment type="similarity">
    <text evidence="3 7">Belongs to the metallo-beta-lactamase superfamily. Glyoxalase II family.</text>
</comment>
<dbReference type="AlphaFoldDB" id="A0A1I4YK60"/>
<dbReference type="PANTHER" id="PTHR43705:SF1">
    <property type="entry name" value="HYDROXYACYLGLUTATHIONE HYDROLASE GLOB"/>
    <property type="match status" value="1"/>
</dbReference>
<dbReference type="RefSeq" id="WP_091193218.1">
    <property type="nucleotide sequence ID" value="NZ_FOVE01000008.1"/>
</dbReference>
<dbReference type="Gene3D" id="3.60.15.10">
    <property type="entry name" value="Ribonuclease Z/Hydroxyacylglutathione hydrolase-like"/>
    <property type="match status" value="1"/>
</dbReference>
<feature type="binding site" evidence="7">
    <location>
        <position position="107"/>
    </location>
    <ligand>
        <name>Zn(2+)</name>
        <dbReference type="ChEBI" id="CHEBI:29105"/>
        <label>1</label>
    </ligand>
</feature>
<dbReference type="SUPFAM" id="SSF56281">
    <property type="entry name" value="Metallo-hydrolase/oxidoreductase"/>
    <property type="match status" value="1"/>
</dbReference>
<feature type="binding site" evidence="7">
    <location>
        <position position="124"/>
    </location>
    <ligand>
        <name>Zn(2+)</name>
        <dbReference type="ChEBI" id="CHEBI:29105"/>
        <label>2</label>
    </ligand>
</feature>
<reference evidence="10" key="1">
    <citation type="submission" date="2016-10" db="EMBL/GenBank/DDBJ databases">
        <authorList>
            <person name="Varghese N."/>
            <person name="Submissions S."/>
        </authorList>
    </citation>
    <scope>NUCLEOTIDE SEQUENCE [LARGE SCALE GENOMIC DNA]</scope>
    <source>
        <strain evidence="10">DSM 6150</strain>
    </source>
</reference>
<dbReference type="Proteomes" id="UP000242869">
    <property type="component" value="Unassembled WGS sequence"/>
</dbReference>
<feature type="binding site" evidence="7">
    <location>
        <position position="57"/>
    </location>
    <ligand>
        <name>Zn(2+)</name>
        <dbReference type="ChEBI" id="CHEBI:29105"/>
        <label>2</label>
    </ligand>
</feature>
<feature type="binding site" evidence="7">
    <location>
        <position position="53"/>
    </location>
    <ligand>
        <name>Zn(2+)</name>
        <dbReference type="ChEBI" id="CHEBI:29105"/>
        <label>1</label>
    </ligand>
</feature>
<comment type="catalytic activity">
    <reaction evidence="1 7">
        <text>an S-(2-hydroxyacyl)glutathione + H2O = a 2-hydroxy carboxylate + glutathione + H(+)</text>
        <dbReference type="Rhea" id="RHEA:21864"/>
        <dbReference type="ChEBI" id="CHEBI:15377"/>
        <dbReference type="ChEBI" id="CHEBI:15378"/>
        <dbReference type="ChEBI" id="CHEBI:57925"/>
        <dbReference type="ChEBI" id="CHEBI:58896"/>
        <dbReference type="ChEBI" id="CHEBI:71261"/>
        <dbReference type="EC" id="3.1.2.6"/>
    </reaction>
</comment>
<dbReference type="Pfam" id="PF16123">
    <property type="entry name" value="HAGH_C"/>
    <property type="match status" value="1"/>
</dbReference>
<dbReference type="Pfam" id="PF00753">
    <property type="entry name" value="Lactamase_B"/>
    <property type="match status" value="1"/>
</dbReference>
<dbReference type="InterPro" id="IPR050110">
    <property type="entry name" value="Glyoxalase_II_hydrolase"/>
</dbReference>
<evidence type="ECO:0000256" key="1">
    <source>
        <dbReference type="ARBA" id="ARBA00001623"/>
    </source>
</evidence>
<dbReference type="PIRSF" id="PIRSF005457">
    <property type="entry name" value="Glx"/>
    <property type="match status" value="1"/>
</dbReference>
<evidence type="ECO:0000313" key="9">
    <source>
        <dbReference type="EMBL" id="SFN38458.1"/>
    </source>
</evidence>
<feature type="binding site" evidence="7">
    <location>
        <position position="58"/>
    </location>
    <ligand>
        <name>Zn(2+)</name>
        <dbReference type="ChEBI" id="CHEBI:29105"/>
        <label>2</label>
    </ligand>
</feature>
<comment type="pathway">
    <text evidence="2 7">Secondary metabolite metabolism; methylglyoxal degradation; (R)-lactate from methylglyoxal: step 2/2.</text>
</comment>
<feature type="binding site" evidence="7">
    <location>
        <position position="55"/>
    </location>
    <ligand>
        <name>Zn(2+)</name>
        <dbReference type="ChEBI" id="CHEBI:29105"/>
        <label>1</label>
    </ligand>
</feature>
<evidence type="ECO:0000259" key="8">
    <source>
        <dbReference type="SMART" id="SM00849"/>
    </source>
</evidence>
<dbReference type="SMART" id="SM00849">
    <property type="entry name" value="Lactamase_B"/>
    <property type="match status" value="1"/>
</dbReference>
<keyword evidence="4 7" id="KW-0479">Metal-binding</keyword>
<dbReference type="OrthoDB" id="9802248at2"/>
<evidence type="ECO:0000256" key="4">
    <source>
        <dbReference type="ARBA" id="ARBA00022723"/>
    </source>
</evidence>
<organism evidence="9 10">
    <name type="scientific">Formivibrio citricus</name>
    <dbReference type="NCBI Taxonomy" id="83765"/>
    <lineage>
        <taxon>Bacteria</taxon>
        <taxon>Pseudomonadati</taxon>
        <taxon>Pseudomonadota</taxon>
        <taxon>Betaproteobacteria</taxon>
        <taxon>Neisseriales</taxon>
        <taxon>Chitinibacteraceae</taxon>
        <taxon>Formivibrio</taxon>
    </lineage>
</organism>
<evidence type="ECO:0000256" key="2">
    <source>
        <dbReference type="ARBA" id="ARBA00004963"/>
    </source>
</evidence>
<accession>A0A1I4YK60</accession>
<keyword evidence="6 7" id="KW-0862">Zinc</keyword>
<evidence type="ECO:0000256" key="3">
    <source>
        <dbReference type="ARBA" id="ARBA00006759"/>
    </source>
</evidence>
<dbReference type="InterPro" id="IPR035680">
    <property type="entry name" value="Clx_II_MBL"/>
</dbReference>
<dbReference type="PANTHER" id="PTHR43705">
    <property type="entry name" value="HYDROXYACYLGLUTATHIONE HYDROLASE"/>
    <property type="match status" value="1"/>
</dbReference>
<dbReference type="STRING" id="83765.SAMN05660284_01356"/>
<comment type="cofactor">
    <cofactor evidence="7">
        <name>Zn(2+)</name>
        <dbReference type="ChEBI" id="CHEBI:29105"/>
    </cofactor>
    <text evidence="7">Binds 2 Zn(2+) ions per subunit.</text>
</comment>
<dbReference type="EC" id="3.1.2.6" evidence="7"/>
<dbReference type="GO" id="GO:0046872">
    <property type="term" value="F:metal ion binding"/>
    <property type="evidence" value="ECO:0007669"/>
    <property type="project" value="UniProtKB-KW"/>
</dbReference>
<dbReference type="CDD" id="cd07723">
    <property type="entry name" value="hydroxyacylglutathione_hydrolase_MBL-fold"/>
    <property type="match status" value="1"/>
</dbReference>
<dbReference type="InterPro" id="IPR036866">
    <property type="entry name" value="RibonucZ/Hydroxyglut_hydro"/>
</dbReference>
<dbReference type="HAMAP" id="MF_01374">
    <property type="entry name" value="Glyoxalase_2"/>
    <property type="match status" value="1"/>
</dbReference>
<protein>
    <recommendedName>
        <fullName evidence="7">Hydroxyacylglutathione hydrolase</fullName>
        <ecNumber evidence="7">3.1.2.6</ecNumber>
    </recommendedName>
    <alternativeName>
        <fullName evidence="7">Glyoxalase II</fullName>
        <shortName evidence="7">Glx II</shortName>
    </alternativeName>
</protein>
<proteinExistence type="inferred from homology"/>
<feature type="domain" description="Metallo-beta-lactamase" evidence="8">
    <location>
        <begin position="12"/>
        <end position="162"/>
    </location>
</feature>
<name>A0A1I4YK60_9NEIS</name>
<comment type="function">
    <text evidence="7">Thiolesterase that catalyzes the hydrolysis of S-D-lactoyl-glutathione to form glutathione and D-lactic acid.</text>
</comment>
<dbReference type="InterPro" id="IPR001279">
    <property type="entry name" value="Metallo-B-lactamas"/>
</dbReference>
<evidence type="ECO:0000313" key="10">
    <source>
        <dbReference type="Proteomes" id="UP000242869"/>
    </source>
</evidence>